<evidence type="ECO:0000256" key="1">
    <source>
        <dbReference type="SAM" id="SignalP"/>
    </source>
</evidence>
<organism evidence="2 3">
    <name type="scientific">Rhamnella rubrinervis</name>
    <dbReference type="NCBI Taxonomy" id="2594499"/>
    <lineage>
        <taxon>Eukaryota</taxon>
        <taxon>Viridiplantae</taxon>
        <taxon>Streptophyta</taxon>
        <taxon>Embryophyta</taxon>
        <taxon>Tracheophyta</taxon>
        <taxon>Spermatophyta</taxon>
        <taxon>Magnoliopsida</taxon>
        <taxon>eudicotyledons</taxon>
        <taxon>Gunneridae</taxon>
        <taxon>Pentapetalae</taxon>
        <taxon>rosids</taxon>
        <taxon>fabids</taxon>
        <taxon>Rosales</taxon>
        <taxon>Rhamnaceae</taxon>
        <taxon>rhamnoid group</taxon>
        <taxon>Rhamneae</taxon>
        <taxon>Rhamnella</taxon>
    </lineage>
</organism>
<dbReference type="EMBL" id="VOIH02000006">
    <property type="protein sequence ID" value="KAF3444522.1"/>
    <property type="molecule type" value="Genomic_DNA"/>
</dbReference>
<reference evidence="2" key="1">
    <citation type="submission" date="2020-03" db="EMBL/GenBank/DDBJ databases">
        <title>A high-quality chromosome-level genome assembly of a woody plant with both climbing and erect habits, Rhamnella rubrinervis.</title>
        <authorList>
            <person name="Lu Z."/>
            <person name="Yang Y."/>
            <person name="Zhu X."/>
            <person name="Sun Y."/>
        </authorList>
    </citation>
    <scope>NUCLEOTIDE SEQUENCE</scope>
    <source>
        <strain evidence="2">BYM</strain>
        <tissue evidence="2">Leaf</tissue>
    </source>
</reference>
<name>A0A8K0H2J4_9ROSA</name>
<feature type="signal peptide" evidence="1">
    <location>
        <begin position="1"/>
        <end position="20"/>
    </location>
</feature>
<proteinExistence type="predicted"/>
<evidence type="ECO:0000313" key="3">
    <source>
        <dbReference type="Proteomes" id="UP000796880"/>
    </source>
</evidence>
<gene>
    <name evidence="2" type="ORF">FNV43_RR14214</name>
</gene>
<keyword evidence="3" id="KW-1185">Reference proteome</keyword>
<sequence>MKPLALAGFLVFMTLLEVRSNIVQASTRISFPIKPQVLESSQYVSITGFVTQIPYSVHLLSFDATMTAIQPVVIATSRNSPHFVYNVVKSSLGLGYHWFSA</sequence>
<protein>
    <submittedName>
        <fullName evidence="2">Uncharacterized protein</fullName>
    </submittedName>
</protein>
<accession>A0A8K0H2J4</accession>
<keyword evidence="1" id="KW-0732">Signal</keyword>
<comment type="caution">
    <text evidence="2">The sequence shown here is derived from an EMBL/GenBank/DDBJ whole genome shotgun (WGS) entry which is preliminary data.</text>
</comment>
<dbReference type="Proteomes" id="UP000796880">
    <property type="component" value="Unassembled WGS sequence"/>
</dbReference>
<evidence type="ECO:0000313" key="2">
    <source>
        <dbReference type="EMBL" id="KAF3444522.1"/>
    </source>
</evidence>
<dbReference type="OrthoDB" id="1093396at2759"/>
<feature type="chain" id="PRO_5035424917" evidence="1">
    <location>
        <begin position="21"/>
        <end position="101"/>
    </location>
</feature>
<dbReference type="AlphaFoldDB" id="A0A8K0H2J4"/>